<feature type="domain" description="EAL" evidence="1">
    <location>
        <begin position="25"/>
        <end position="276"/>
    </location>
</feature>
<dbReference type="Pfam" id="PF00563">
    <property type="entry name" value="EAL"/>
    <property type="match status" value="1"/>
</dbReference>
<dbReference type="CDD" id="cd01948">
    <property type="entry name" value="EAL"/>
    <property type="match status" value="1"/>
</dbReference>
<dbReference type="EMBL" id="LYBM01000013">
    <property type="protein sequence ID" value="ODA33813.1"/>
    <property type="molecule type" value="Genomic_DNA"/>
</dbReference>
<evidence type="ECO:0000313" key="2">
    <source>
        <dbReference type="EMBL" id="ODA33813.1"/>
    </source>
</evidence>
<reference evidence="2 3" key="1">
    <citation type="submission" date="2016-05" db="EMBL/GenBank/DDBJ databases">
        <title>Genomic Taxonomy of the Vibrionaceae.</title>
        <authorList>
            <person name="Gomez-Gil B."/>
            <person name="Enciso-Ibarra J."/>
        </authorList>
    </citation>
    <scope>NUCLEOTIDE SEQUENCE [LARGE SCALE GENOMIC DNA]</scope>
    <source>
        <strain evidence="2 3">CAIM 1920</strain>
    </source>
</reference>
<accession>A0A1C3EKQ7</accession>
<dbReference type="SUPFAM" id="SSF141868">
    <property type="entry name" value="EAL domain-like"/>
    <property type="match status" value="1"/>
</dbReference>
<evidence type="ECO:0000313" key="3">
    <source>
        <dbReference type="Proteomes" id="UP000094936"/>
    </source>
</evidence>
<dbReference type="Gene3D" id="3.20.20.450">
    <property type="entry name" value="EAL domain"/>
    <property type="match status" value="1"/>
</dbReference>
<dbReference type="PANTHER" id="PTHR33121">
    <property type="entry name" value="CYCLIC DI-GMP PHOSPHODIESTERASE PDEF"/>
    <property type="match status" value="1"/>
</dbReference>
<name>A0A1C3EKQ7_9GAMM</name>
<gene>
    <name evidence="2" type="ORF">A8L45_09235</name>
</gene>
<dbReference type="STRING" id="1080227.A8L45_09235"/>
<dbReference type="InterPro" id="IPR035919">
    <property type="entry name" value="EAL_sf"/>
</dbReference>
<dbReference type="PANTHER" id="PTHR33121:SF76">
    <property type="entry name" value="SIGNALING PROTEIN"/>
    <property type="match status" value="1"/>
</dbReference>
<dbReference type="PROSITE" id="PS50883">
    <property type="entry name" value="EAL"/>
    <property type="match status" value="1"/>
</dbReference>
<dbReference type="Proteomes" id="UP000094936">
    <property type="component" value="Unassembled WGS sequence"/>
</dbReference>
<keyword evidence="3" id="KW-1185">Reference proteome</keyword>
<dbReference type="GO" id="GO:0071111">
    <property type="term" value="F:cyclic-guanylate-specific phosphodiesterase activity"/>
    <property type="evidence" value="ECO:0007669"/>
    <property type="project" value="InterPro"/>
</dbReference>
<protein>
    <recommendedName>
        <fullName evidence="1">EAL domain-containing protein</fullName>
    </recommendedName>
</protein>
<dbReference type="InterPro" id="IPR001633">
    <property type="entry name" value="EAL_dom"/>
</dbReference>
<evidence type="ECO:0000259" key="1">
    <source>
        <dbReference type="PROSITE" id="PS50883"/>
    </source>
</evidence>
<dbReference type="InterPro" id="IPR050706">
    <property type="entry name" value="Cyclic-di-GMP_PDE-like"/>
</dbReference>
<sequence length="276" mass="31503">MNGLSRFNPLTKELMSQQDFEVHLNLEANGDVTASYENVVLSSVFQPIIDRQREVIGFEALCRIYDSDGNPICCSDIFCQCYDKHWIIHQRNLDKLTRVIHLRNFSKFESTSSLFLNVLPQSAIHWLKINKEHGLITDRINELGLNINNVVFEMVEHESEDDKSLAIAAAKRLSSGFQIAIDDYGVNASQEDRVRSIRPNILKIDRSVLLQYMAGDKEWLLHSIELANDVGAKTLIEGIESQEQFSAMLALNIDYYQGYFLGEPQHLSAYCEARSQ</sequence>
<proteinExistence type="predicted"/>
<organism evidence="2 3">
    <name type="scientific">Veronia pacifica</name>
    <dbReference type="NCBI Taxonomy" id="1080227"/>
    <lineage>
        <taxon>Bacteria</taxon>
        <taxon>Pseudomonadati</taxon>
        <taxon>Pseudomonadota</taxon>
        <taxon>Gammaproteobacteria</taxon>
        <taxon>Vibrionales</taxon>
        <taxon>Vibrionaceae</taxon>
        <taxon>Veronia</taxon>
    </lineage>
</organism>
<dbReference type="SMART" id="SM00052">
    <property type="entry name" value="EAL"/>
    <property type="match status" value="1"/>
</dbReference>
<dbReference type="AlphaFoldDB" id="A0A1C3EKQ7"/>
<comment type="caution">
    <text evidence="2">The sequence shown here is derived from an EMBL/GenBank/DDBJ whole genome shotgun (WGS) entry which is preliminary data.</text>
</comment>